<protein>
    <submittedName>
        <fullName evidence="4">Acetyltransferase, GNAT family</fullName>
    </submittedName>
</protein>
<evidence type="ECO:0000313" key="5">
    <source>
        <dbReference type="Proteomes" id="UP000051074"/>
    </source>
</evidence>
<name>A0A0R1MCE4_9LACO</name>
<dbReference type="InterPro" id="IPR050680">
    <property type="entry name" value="YpeA/RimI_acetyltransf"/>
</dbReference>
<dbReference type="AlphaFoldDB" id="A0A0R1MCE4"/>
<dbReference type="RefSeq" id="WP_056945345.1">
    <property type="nucleotide sequence ID" value="NZ_AZDU01000030.1"/>
</dbReference>
<dbReference type="Pfam" id="PF13673">
    <property type="entry name" value="Acetyltransf_10"/>
    <property type="match status" value="1"/>
</dbReference>
<dbReference type="PATRIC" id="fig|1293597.4.peg.1105"/>
<dbReference type="PROSITE" id="PS51186">
    <property type="entry name" value="GNAT"/>
    <property type="match status" value="1"/>
</dbReference>
<proteinExistence type="predicted"/>
<dbReference type="STRING" id="1293597.FC20_GL001031"/>
<dbReference type="InterPro" id="IPR000182">
    <property type="entry name" value="GNAT_dom"/>
</dbReference>
<gene>
    <name evidence="4" type="ORF">FC20_GL001031</name>
</gene>
<organism evidence="4 5">
    <name type="scientific">Lactobacillus equicursoris DSM 19284 = JCM 14600 = CIP 110162</name>
    <dbReference type="NCBI Taxonomy" id="1293597"/>
    <lineage>
        <taxon>Bacteria</taxon>
        <taxon>Bacillati</taxon>
        <taxon>Bacillota</taxon>
        <taxon>Bacilli</taxon>
        <taxon>Lactobacillales</taxon>
        <taxon>Lactobacillaceae</taxon>
        <taxon>Lactobacillus</taxon>
    </lineage>
</organism>
<feature type="domain" description="N-acetyltransferase" evidence="3">
    <location>
        <begin position="7"/>
        <end position="148"/>
    </location>
</feature>
<evidence type="ECO:0000259" key="3">
    <source>
        <dbReference type="PROSITE" id="PS51186"/>
    </source>
</evidence>
<dbReference type="Gene3D" id="3.40.630.30">
    <property type="match status" value="1"/>
</dbReference>
<evidence type="ECO:0000313" key="4">
    <source>
        <dbReference type="EMBL" id="KRL01048.1"/>
    </source>
</evidence>
<reference evidence="4 5" key="1">
    <citation type="journal article" date="2015" name="Genome Announc.">
        <title>Expanding the biotechnology potential of lactobacilli through comparative genomics of 213 strains and associated genera.</title>
        <authorList>
            <person name="Sun Z."/>
            <person name="Harris H.M."/>
            <person name="McCann A."/>
            <person name="Guo C."/>
            <person name="Argimon S."/>
            <person name="Zhang W."/>
            <person name="Yang X."/>
            <person name="Jeffery I.B."/>
            <person name="Cooney J.C."/>
            <person name="Kagawa T.F."/>
            <person name="Liu W."/>
            <person name="Song Y."/>
            <person name="Salvetti E."/>
            <person name="Wrobel A."/>
            <person name="Rasinkangas P."/>
            <person name="Parkhill J."/>
            <person name="Rea M.C."/>
            <person name="O'Sullivan O."/>
            <person name="Ritari J."/>
            <person name="Douillard F.P."/>
            <person name="Paul Ross R."/>
            <person name="Yang R."/>
            <person name="Briner A.E."/>
            <person name="Felis G.E."/>
            <person name="de Vos W.M."/>
            <person name="Barrangou R."/>
            <person name="Klaenhammer T.R."/>
            <person name="Caufield P.W."/>
            <person name="Cui Y."/>
            <person name="Zhang H."/>
            <person name="O'Toole P.W."/>
        </authorList>
    </citation>
    <scope>NUCLEOTIDE SEQUENCE [LARGE SCALE GENOMIC DNA]</scope>
    <source>
        <strain evidence="4 5">DSM 19284</strain>
    </source>
</reference>
<keyword evidence="2" id="KW-0012">Acyltransferase</keyword>
<evidence type="ECO:0000256" key="1">
    <source>
        <dbReference type="ARBA" id="ARBA00022679"/>
    </source>
</evidence>
<dbReference type="EMBL" id="AZDU01000030">
    <property type="protein sequence ID" value="KRL01048.1"/>
    <property type="molecule type" value="Genomic_DNA"/>
</dbReference>
<dbReference type="CDD" id="cd04301">
    <property type="entry name" value="NAT_SF"/>
    <property type="match status" value="1"/>
</dbReference>
<keyword evidence="5" id="KW-1185">Reference proteome</keyword>
<accession>A0A0R1MCE4</accession>
<dbReference type="GO" id="GO:0016747">
    <property type="term" value="F:acyltransferase activity, transferring groups other than amino-acyl groups"/>
    <property type="evidence" value="ECO:0007669"/>
    <property type="project" value="InterPro"/>
</dbReference>
<dbReference type="PANTHER" id="PTHR43420">
    <property type="entry name" value="ACETYLTRANSFERASE"/>
    <property type="match status" value="1"/>
</dbReference>
<dbReference type="SUPFAM" id="SSF55729">
    <property type="entry name" value="Acyl-CoA N-acyltransferases (Nat)"/>
    <property type="match status" value="1"/>
</dbReference>
<evidence type="ECO:0000256" key="2">
    <source>
        <dbReference type="ARBA" id="ARBA00023315"/>
    </source>
</evidence>
<sequence>MEKIQVKPFSDLTGREVFCLSRIRDEVFVAEQGITVPELDDQDLAAYHVYLLNEQETDALAAARFFEDQGRYYIGRVAVQKAARRKGLASQLLSAIESYVLDQQLTDALYLHAQVSAKQLYLKNGYEEVGPIFEEAGIPHQLMEKKLH</sequence>
<comment type="caution">
    <text evidence="4">The sequence shown here is derived from an EMBL/GenBank/DDBJ whole genome shotgun (WGS) entry which is preliminary data.</text>
</comment>
<dbReference type="Proteomes" id="UP000051074">
    <property type="component" value="Unassembled WGS sequence"/>
</dbReference>
<dbReference type="PANTHER" id="PTHR43420:SF47">
    <property type="entry name" value="N-ACETYLTRANSFERASE DOMAIN-CONTAINING PROTEIN"/>
    <property type="match status" value="1"/>
</dbReference>
<keyword evidence="1 4" id="KW-0808">Transferase</keyword>
<dbReference type="InterPro" id="IPR016181">
    <property type="entry name" value="Acyl_CoA_acyltransferase"/>
</dbReference>